<feature type="region of interest" description="Disordered" evidence="1">
    <location>
        <begin position="1"/>
        <end position="25"/>
    </location>
</feature>
<dbReference type="Pfam" id="PF12674">
    <property type="entry name" value="Zn_ribbon_2"/>
    <property type="match status" value="1"/>
</dbReference>
<feature type="domain" description="Putative zinc ribbon" evidence="2">
    <location>
        <begin position="7"/>
        <end position="85"/>
    </location>
</feature>
<evidence type="ECO:0000313" key="4">
    <source>
        <dbReference type="Proteomes" id="UP000245762"/>
    </source>
</evidence>
<dbReference type="EMBL" id="QGEG01000001">
    <property type="protein sequence ID" value="PWL40389.1"/>
    <property type="molecule type" value="Genomic_DNA"/>
</dbReference>
<evidence type="ECO:0000256" key="1">
    <source>
        <dbReference type="SAM" id="MobiDB-lite"/>
    </source>
</evidence>
<reference evidence="3 4" key="1">
    <citation type="submission" date="2018-05" db="EMBL/GenBank/DDBJ databases">
        <title>Complete genome sequence of Flagellimonas aquimarina ECD12 isolated from seaweed Ecklonia cava.</title>
        <authorList>
            <person name="Choi S."/>
            <person name="Seong C."/>
        </authorList>
    </citation>
    <scope>NUCLEOTIDE SEQUENCE [LARGE SCALE GENOMIC DNA]</scope>
    <source>
        <strain evidence="3 4">ECD12</strain>
    </source>
</reference>
<accession>A0A316L645</accession>
<name>A0A316L645_9FLAO</name>
<evidence type="ECO:0000313" key="3">
    <source>
        <dbReference type="EMBL" id="PWL40389.1"/>
    </source>
</evidence>
<dbReference type="InterPro" id="IPR025868">
    <property type="entry name" value="Zn_ribbon_dom_put"/>
</dbReference>
<dbReference type="RefSeq" id="WP_109661165.1">
    <property type="nucleotide sequence ID" value="NZ_QGEG01000001.1"/>
</dbReference>
<dbReference type="Proteomes" id="UP000245762">
    <property type="component" value="Unassembled WGS sequence"/>
</dbReference>
<gene>
    <name evidence="3" type="ORF">DKG77_06125</name>
</gene>
<proteinExistence type="predicted"/>
<protein>
    <recommendedName>
        <fullName evidence="2">Putative zinc ribbon domain-containing protein</fullName>
    </recommendedName>
</protein>
<sequence>MKKYKNCQSCGMPLKKDPEKGGTNADGTKNQMYCSYCYGNGVFTQPDFTVDQMKKFCKEKMKEQGFPGFLASFFVSGLPRLERWKNK</sequence>
<evidence type="ECO:0000259" key="2">
    <source>
        <dbReference type="Pfam" id="PF12674"/>
    </source>
</evidence>
<organism evidence="3 4">
    <name type="scientific">Flagellimonas aquimarina</name>
    <dbReference type="NCBI Taxonomy" id="2201895"/>
    <lineage>
        <taxon>Bacteria</taxon>
        <taxon>Pseudomonadati</taxon>
        <taxon>Bacteroidota</taxon>
        <taxon>Flavobacteriia</taxon>
        <taxon>Flavobacteriales</taxon>
        <taxon>Flavobacteriaceae</taxon>
        <taxon>Flagellimonas</taxon>
    </lineage>
</organism>
<dbReference type="OrthoDB" id="9801008at2"/>
<dbReference type="AlphaFoldDB" id="A0A316L645"/>
<comment type="caution">
    <text evidence="3">The sequence shown here is derived from an EMBL/GenBank/DDBJ whole genome shotgun (WGS) entry which is preliminary data.</text>
</comment>
<keyword evidence="4" id="KW-1185">Reference proteome</keyword>